<gene>
    <name evidence="4" type="ORF">COCSADRAFT_91616</name>
</gene>
<dbReference type="NCBIfam" id="TIGR00231">
    <property type="entry name" value="small_GTP"/>
    <property type="match status" value="1"/>
</dbReference>
<proteinExistence type="predicted"/>
<dbReference type="Gene3D" id="3.40.50.300">
    <property type="entry name" value="P-loop containing nucleotide triphosphate hydrolases"/>
    <property type="match status" value="1"/>
</dbReference>
<dbReference type="PANTHER" id="PTHR24070">
    <property type="entry name" value="RAS, DI-RAS, AND RHEB FAMILY MEMBERS OF SMALL GTPASE SUPERFAMILY"/>
    <property type="match status" value="1"/>
</dbReference>
<keyword evidence="1" id="KW-0547">Nucleotide-binding</keyword>
<dbReference type="Pfam" id="PF00071">
    <property type="entry name" value="Ras"/>
    <property type="match status" value="1"/>
</dbReference>
<dbReference type="OrthoDB" id="5976022at2759"/>
<feature type="compositionally biased region" description="Basic and acidic residues" evidence="3">
    <location>
        <begin position="314"/>
        <end position="330"/>
    </location>
</feature>
<dbReference type="PROSITE" id="PS51421">
    <property type="entry name" value="RAS"/>
    <property type="match status" value="1"/>
</dbReference>
<dbReference type="STRING" id="665912.M2RA04"/>
<dbReference type="InterPro" id="IPR001806">
    <property type="entry name" value="Small_GTPase"/>
</dbReference>
<dbReference type="SMART" id="SM00176">
    <property type="entry name" value="RAN"/>
    <property type="match status" value="1"/>
</dbReference>
<dbReference type="HOGENOM" id="CLU_041217_9_0_1"/>
<dbReference type="SMART" id="SM00175">
    <property type="entry name" value="RAB"/>
    <property type="match status" value="1"/>
</dbReference>
<accession>M2RA04</accession>
<dbReference type="GO" id="GO:0016020">
    <property type="term" value="C:membrane"/>
    <property type="evidence" value="ECO:0007669"/>
    <property type="project" value="InterPro"/>
</dbReference>
<dbReference type="GO" id="GO:0003924">
    <property type="term" value="F:GTPase activity"/>
    <property type="evidence" value="ECO:0007669"/>
    <property type="project" value="InterPro"/>
</dbReference>
<dbReference type="PROSITE" id="PS51419">
    <property type="entry name" value="RAB"/>
    <property type="match status" value="1"/>
</dbReference>
<dbReference type="RefSeq" id="XP_007700738.1">
    <property type="nucleotide sequence ID" value="XM_007702548.1"/>
</dbReference>
<dbReference type="InterPro" id="IPR005225">
    <property type="entry name" value="Small_GTP-bd"/>
</dbReference>
<feature type="region of interest" description="Disordered" evidence="3">
    <location>
        <begin position="277"/>
        <end position="330"/>
    </location>
</feature>
<dbReference type="InterPro" id="IPR027417">
    <property type="entry name" value="P-loop_NTPase"/>
</dbReference>
<dbReference type="eggNOG" id="KOG0395">
    <property type="taxonomic scope" value="Eukaryota"/>
</dbReference>
<evidence type="ECO:0000256" key="3">
    <source>
        <dbReference type="SAM" id="MobiDB-lite"/>
    </source>
</evidence>
<dbReference type="OMA" id="SERTRMA"/>
<evidence type="ECO:0008006" key="6">
    <source>
        <dbReference type="Google" id="ProtNLM"/>
    </source>
</evidence>
<dbReference type="SUPFAM" id="SSF52540">
    <property type="entry name" value="P-loop containing nucleoside triphosphate hydrolases"/>
    <property type="match status" value="1"/>
</dbReference>
<name>M2RA04_COCSN</name>
<keyword evidence="2" id="KW-0342">GTP-binding</keyword>
<reference evidence="4 5" key="1">
    <citation type="journal article" date="2012" name="PLoS Pathog.">
        <title>Diverse lifestyles and strategies of plant pathogenesis encoded in the genomes of eighteen Dothideomycetes fungi.</title>
        <authorList>
            <person name="Ohm R.A."/>
            <person name="Feau N."/>
            <person name="Henrissat B."/>
            <person name="Schoch C.L."/>
            <person name="Horwitz B.A."/>
            <person name="Barry K.W."/>
            <person name="Condon B.J."/>
            <person name="Copeland A.C."/>
            <person name="Dhillon B."/>
            <person name="Glaser F."/>
            <person name="Hesse C.N."/>
            <person name="Kosti I."/>
            <person name="LaButti K."/>
            <person name="Lindquist E.A."/>
            <person name="Lucas S."/>
            <person name="Salamov A.A."/>
            <person name="Bradshaw R.E."/>
            <person name="Ciuffetti L."/>
            <person name="Hamelin R.C."/>
            <person name="Kema G.H.J."/>
            <person name="Lawrence C."/>
            <person name="Scott J.A."/>
            <person name="Spatafora J.W."/>
            <person name="Turgeon B.G."/>
            <person name="de Wit P.J.G.M."/>
            <person name="Zhong S."/>
            <person name="Goodwin S.B."/>
            <person name="Grigoriev I.V."/>
        </authorList>
    </citation>
    <scope>NUCLEOTIDE SEQUENCE [LARGE SCALE GENOMIC DNA]</scope>
    <source>
        <strain evidence="5">ND90Pr / ATCC 201652</strain>
    </source>
</reference>
<dbReference type="GeneID" id="19141410"/>
<evidence type="ECO:0000313" key="5">
    <source>
        <dbReference type="Proteomes" id="UP000016934"/>
    </source>
</evidence>
<dbReference type="SMART" id="SM00174">
    <property type="entry name" value="RHO"/>
    <property type="match status" value="1"/>
</dbReference>
<evidence type="ECO:0000256" key="2">
    <source>
        <dbReference type="ARBA" id="ARBA00023134"/>
    </source>
</evidence>
<dbReference type="Proteomes" id="UP000016934">
    <property type="component" value="Unassembled WGS sequence"/>
</dbReference>
<dbReference type="AlphaFoldDB" id="M2RA04"/>
<dbReference type="SMART" id="SM00173">
    <property type="entry name" value="RAS"/>
    <property type="match status" value="1"/>
</dbReference>
<evidence type="ECO:0000313" key="4">
    <source>
        <dbReference type="EMBL" id="EMD63704.1"/>
    </source>
</evidence>
<protein>
    <recommendedName>
        <fullName evidence="6">Ras-domain-containing protein</fullName>
    </recommendedName>
</protein>
<evidence type="ECO:0000256" key="1">
    <source>
        <dbReference type="ARBA" id="ARBA00022741"/>
    </source>
</evidence>
<dbReference type="GO" id="GO:0005525">
    <property type="term" value="F:GTP binding"/>
    <property type="evidence" value="ECO:0007669"/>
    <property type="project" value="UniProtKB-KW"/>
</dbReference>
<dbReference type="GO" id="GO:0007165">
    <property type="term" value="P:signal transduction"/>
    <property type="evidence" value="ECO:0007669"/>
    <property type="project" value="InterPro"/>
</dbReference>
<dbReference type="InterPro" id="IPR020100">
    <property type="entry name" value="Glc-repressible_Grg1"/>
</dbReference>
<keyword evidence="5" id="KW-1185">Reference proteome</keyword>
<dbReference type="InterPro" id="IPR020849">
    <property type="entry name" value="Small_GTPase_Ras-type"/>
</dbReference>
<organism evidence="4 5">
    <name type="scientific">Cochliobolus sativus (strain ND90Pr / ATCC 201652)</name>
    <name type="common">Common root rot and spot blotch fungus</name>
    <name type="synonym">Bipolaris sorokiniana</name>
    <dbReference type="NCBI Taxonomy" id="665912"/>
    <lineage>
        <taxon>Eukaryota</taxon>
        <taxon>Fungi</taxon>
        <taxon>Dikarya</taxon>
        <taxon>Ascomycota</taxon>
        <taxon>Pezizomycotina</taxon>
        <taxon>Dothideomycetes</taxon>
        <taxon>Pleosporomycetidae</taxon>
        <taxon>Pleosporales</taxon>
        <taxon>Pleosporineae</taxon>
        <taxon>Pleosporaceae</taxon>
        <taxon>Bipolaris</taxon>
    </lineage>
</organism>
<dbReference type="PRINTS" id="PR00449">
    <property type="entry name" value="RASTRNSFRMNG"/>
</dbReference>
<reference evidence="5" key="2">
    <citation type="journal article" date="2013" name="PLoS Genet.">
        <title>Comparative genome structure, secondary metabolite, and effector coding capacity across Cochliobolus pathogens.</title>
        <authorList>
            <person name="Condon B.J."/>
            <person name="Leng Y."/>
            <person name="Wu D."/>
            <person name="Bushley K.E."/>
            <person name="Ohm R.A."/>
            <person name="Otillar R."/>
            <person name="Martin J."/>
            <person name="Schackwitz W."/>
            <person name="Grimwood J."/>
            <person name="MohdZainudin N."/>
            <person name="Xue C."/>
            <person name="Wang R."/>
            <person name="Manning V.A."/>
            <person name="Dhillon B."/>
            <person name="Tu Z.J."/>
            <person name="Steffenson B.J."/>
            <person name="Salamov A."/>
            <person name="Sun H."/>
            <person name="Lowry S."/>
            <person name="LaButti K."/>
            <person name="Han J."/>
            <person name="Copeland A."/>
            <person name="Lindquist E."/>
            <person name="Barry K."/>
            <person name="Schmutz J."/>
            <person name="Baker S.E."/>
            <person name="Ciuffetti L.M."/>
            <person name="Grigoriev I.V."/>
            <person name="Zhong S."/>
            <person name="Turgeon B.G."/>
        </authorList>
    </citation>
    <scope>NUCLEOTIDE SEQUENCE [LARGE SCALE GENOMIC DNA]</scope>
    <source>
        <strain evidence="5">ND90Pr / ATCC 201652</strain>
    </source>
</reference>
<feature type="compositionally biased region" description="Polar residues" evidence="3">
    <location>
        <begin position="286"/>
        <end position="298"/>
    </location>
</feature>
<dbReference type="KEGG" id="bsc:COCSADRAFT_91616"/>
<dbReference type="Pfam" id="PF11034">
    <property type="entry name" value="Grg1"/>
    <property type="match status" value="1"/>
</dbReference>
<sequence>MSQREYHIVVLGSGKLAKTYADFSCPTAQFVQNVWIESYDPTIEDSYRKVLEVDGRHVILEILDTAGTEQFSKELYMKTGQGFLLVFSITSESSFWELAELREQIRRIKEDSNVPMVLIGNKSDLEDDRAVPRPRAFAISREWNVPYFETSARRRANVDEAFVDLCRQIIRKDQNERNRMAPPDSPRPGGRPLAITYCFFDLNTTLTHPPSASHHTTINLSTLTSTSFHSNQTLTTNLSTKMSAPNANTPNEGIVGQAVNSVKNAANYVSESIQGSTAEANKEANKQQAKGNVPGQDSLTDRASGAFNAAGDKLNQEKHDGAAEANKRSI</sequence>
<dbReference type="EMBL" id="KB445644">
    <property type="protein sequence ID" value="EMD63704.1"/>
    <property type="molecule type" value="Genomic_DNA"/>
</dbReference>